<name>A0A285BUF8_9PROT</name>
<evidence type="ECO:0000313" key="1">
    <source>
        <dbReference type="EMBL" id="SNX58725.1"/>
    </source>
</evidence>
<reference evidence="1 2" key="1">
    <citation type="submission" date="2017-08" db="EMBL/GenBank/DDBJ databases">
        <authorList>
            <person name="de Groot N.N."/>
        </authorList>
    </citation>
    <scope>NUCLEOTIDE SEQUENCE [LARGE SCALE GENOMIC DNA]</scope>
    <source>
        <strain evidence="1 2">Nm15</strain>
    </source>
</reference>
<protein>
    <submittedName>
        <fullName evidence="1">Uncharacterized protein</fullName>
    </submittedName>
</protein>
<dbReference type="AlphaFoldDB" id="A0A285BUF8"/>
<sequence>MLCNLSIELRSLLIRFLEGIASVAAAGQFIQKLY</sequence>
<gene>
    <name evidence="1" type="ORF">SAMN06296273_0188</name>
</gene>
<proteinExistence type="predicted"/>
<evidence type="ECO:0000313" key="2">
    <source>
        <dbReference type="Proteomes" id="UP000242498"/>
    </source>
</evidence>
<dbReference type="EMBL" id="LT907782">
    <property type="protein sequence ID" value="SNX58725.1"/>
    <property type="molecule type" value="Genomic_DNA"/>
</dbReference>
<organism evidence="1 2">
    <name type="scientific">Nitrosomonas ureae</name>
    <dbReference type="NCBI Taxonomy" id="44577"/>
    <lineage>
        <taxon>Bacteria</taxon>
        <taxon>Pseudomonadati</taxon>
        <taxon>Pseudomonadota</taxon>
        <taxon>Betaproteobacteria</taxon>
        <taxon>Nitrosomonadales</taxon>
        <taxon>Nitrosomonadaceae</taxon>
        <taxon>Nitrosomonas</taxon>
    </lineage>
</organism>
<dbReference type="Proteomes" id="UP000242498">
    <property type="component" value="Chromosome I"/>
</dbReference>
<accession>A0A285BUF8</accession>